<dbReference type="PANTHER" id="PTHR14089">
    <property type="entry name" value="PRE-MRNA-SPLICING FACTOR RBM22"/>
    <property type="match status" value="1"/>
</dbReference>
<dbReference type="GO" id="GO:0017070">
    <property type="term" value="F:U6 snRNA binding"/>
    <property type="evidence" value="ECO:0007669"/>
    <property type="project" value="TreeGrafter"/>
</dbReference>
<feature type="zinc finger region" description="C3H1-type" evidence="16">
    <location>
        <begin position="589"/>
        <end position="616"/>
    </location>
</feature>
<keyword evidence="13" id="KW-0539">Nucleus</keyword>
<comment type="similarity">
    <text evidence="3">Belongs to the SLT11 family.</text>
</comment>
<dbReference type="SMART" id="SM00356">
    <property type="entry name" value="ZnF_C3H1"/>
    <property type="match status" value="2"/>
</dbReference>
<evidence type="ECO:0000256" key="3">
    <source>
        <dbReference type="ARBA" id="ARBA00007781"/>
    </source>
</evidence>
<evidence type="ECO:0000256" key="5">
    <source>
        <dbReference type="ARBA" id="ARBA00022490"/>
    </source>
</evidence>
<evidence type="ECO:0000256" key="7">
    <source>
        <dbReference type="ARBA" id="ARBA00022723"/>
    </source>
</evidence>
<dbReference type="PANTHER" id="PTHR14089:SF6">
    <property type="entry name" value="PRE-MRNA-SPLICING FACTOR RBM22"/>
    <property type="match status" value="1"/>
</dbReference>
<dbReference type="InterPro" id="IPR057674">
    <property type="entry name" value="Znf-CCCH_RBM22"/>
</dbReference>
<protein>
    <recommendedName>
        <fullName evidence="4">Pre-mRNA-splicing factor RBM22</fullName>
    </recommendedName>
    <alternativeName>
        <fullName evidence="14">RNA-binding motif protein 22</fullName>
    </alternativeName>
</protein>
<evidence type="ECO:0000256" key="15">
    <source>
        <dbReference type="PROSITE-ProRule" id="PRU00176"/>
    </source>
</evidence>
<dbReference type="CDD" id="cd12224">
    <property type="entry name" value="RRM_RBM22"/>
    <property type="match status" value="2"/>
</dbReference>
<proteinExistence type="inferred from homology"/>
<dbReference type="InterPro" id="IPR039171">
    <property type="entry name" value="Cwc2/Slt11"/>
</dbReference>
<reference evidence="20 21" key="1">
    <citation type="submission" date="2015-01" db="EMBL/GenBank/DDBJ databases">
        <title>Evolution of Trichinella species and genotypes.</title>
        <authorList>
            <person name="Korhonen P.K."/>
            <person name="Edoardo P."/>
            <person name="Giuseppe L.R."/>
            <person name="Gasser R.B."/>
        </authorList>
    </citation>
    <scope>NUCLEOTIDE SEQUENCE [LARGE SCALE GENOMIC DNA]</scope>
    <source>
        <strain evidence="20">ISS1980</strain>
    </source>
</reference>
<feature type="region of interest" description="Disordered" evidence="17">
    <location>
        <begin position="353"/>
        <end position="381"/>
    </location>
</feature>
<evidence type="ECO:0000259" key="18">
    <source>
        <dbReference type="PROSITE" id="PS50102"/>
    </source>
</evidence>
<gene>
    <name evidence="20" type="primary">Rbm22</name>
    <name evidence="20" type="ORF">T10_9945</name>
</gene>
<dbReference type="InterPro" id="IPR012677">
    <property type="entry name" value="Nucleotide-bd_a/b_plait_sf"/>
</dbReference>
<evidence type="ECO:0000259" key="19">
    <source>
        <dbReference type="PROSITE" id="PS50103"/>
    </source>
</evidence>
<dbReference type="InterPro" id="IPR000571">
    <property type="entry name" value="Znf_CCCH"/>
</dbReference>
<accession>A0A0V1MY18</accession>
<sequence>MLIIEELPKMSMSKSSNTYNRMNWEDAEFPILCETCLGNNPYLRMMKEKYGGECKICNRPFTIFRWCPGRNMRYKRTEVCQTCSKLKNVCQTCLLDLEYGLPVQVRDYALGVKDDIPKTGANKDFFIQAAQREIDKSDGTTLVGPLAEMVDQRQNELLNKLARTNPYYDRNRPHICSFWVKGECRRGEECPYRHEKPTDPDDPLSVQNIRDRYYGSKDPVADKLLNRAKAFPVLKPPEDKTITTIYLGNLGEDNVITEDDIKNYFYQFGEIRSIVILSEKGCGFVQFTTREAAELASEKTFGKLMIKGRRITVRWGRPQSQQNVIGQLVESEHPAYQDVPGLPGNIPNVDFLGPNPPEDLPSKKARMDASTAPGSSRYPTTSFHLPPPSVMPVPPPGLQIPPRFAPPPLIHHRPVFPMNVPRLLKIRIIWHRKIWMINILKESSYYEFPILCETCLGNNPYLRMMKEKYGGECKICNRPFTIFRWCPGRNMRYKRTEVCQTCSKLKNVCQTCLLDLEYGLPVQVRDYALGVKDDIPKTGANKDFFIQAAQREIDKSDGTTLVGPLAEMVDQRQNELLNKLARTNPYYDRNRPHICSFWVKGECRRGEECPYRHEKPTDPDDPLSVQNIRDRYYGSKDPVADKLLNRAKAFPVLKPPEDKTITTIYLGNLGEDNVITEDDIKNYFYQFGEIRSIVILSEKGCGFVQFTTREAAELASEKTFGKLMIKGRRITVRWGRPQSQQNVIGQLVESEHPAYQDVPGLPGNIPNVDFLGPNPPEDLPSKKARMDASTAPGSSRYPTTSFHLPPPSVMPVPPPGLQIPPRFAPPPLIHHRPVFPMNVPRLRPPREPKITDRFPIYYPSQDPYHMASKDLDD</sequence>
<dbReference type="FunFam" id="3.30.70.330:FF:000476">
    <property type="entry name" value="Zinc finger CCCH domain-containing protein 4"/>
    <property type="match status" value="2"/>
</dbReference>
<evidence type="ECO:0000256" key="10">
    <source>
        <dbReference type="ARBA" id="ARBA00022833"/>
    </source>
</evidence>
<keyword evidence="11 15" id="KW-0694">RNA-binding</keyword>
<keyword evidence="12" id="KW-0508">mRNA splicing</keyword>
<dbReference type="SMART" id="SM00360">
    <property type="entry name" value="RRM"/>
    <property type="match status" value="2"/>
</dbReference>
<evidence type="ECO:0000313" key="21">
    <source>
        <dbReference type="Proteomes" id="UP000054843"/>
    </source>
</evidence>
<evidence type="ECO:0000256" key="1">
    <source>
        <dbReference type="ARBA" id="ARBA00004123"/>
    </source>
</evidence>
<evidence type="ECO:0000256" key="9">
    <source>
        <dbReference type="ARBA" id="ARBA00022771"/>
    </source>
</evidence>
<dbReference type="EMBL" id="JYDO01000026">
    <property type="protein sequence ID" value="KRZ76680.1"/>
    <property type="molecule type" value="Genomic_DNA"/>
</dbReference>
<feature type="compositionally biased region" description="Polar residues" evidence="17">
    <location>
        <begin position="372"/>
        <end position="381"/>
    </location>
</feature>
<dbReference type="AlphaFoldDB" id="A0A0V1MY18"/>
<feature type="domain" description="C3H1-type" evidence="19">
    <location>
        <begin position="589"/>
        <end position="616"/>
    </location>
</feature>
<name>A0A0V1MY18_9BILA</name>
<evidence type="ECO:0000256" key="17">
    <source>
        <dbReference type="SAM" id="MobiDB-lite"/>
    </source>
</evidence>
<dbReference type="InterPro" id="IPR048995">
    <property type="entry name" value="STL11/RBM22-like_N"/>
</dbReference>
<evidence type="ECO:0000256" key="12">
    <source>
        <dbReference type="ARBA" id="ARBA00023187"/>
    </source>
</evidence>
<organism evidence="20 21">
    <name type="scientific">Trichinella papuae</name>
    <dbReference type="NCBI Taxonomy" id="268474"/>
    <lineage>
        <taxon>Eukaryota</taxon>
        <taxon>Metazoa</taxon>
        <taxon>Ecdysozoa</taxon>
        <taxon>Nematoda</taxon>
        <taxon>Enoplea</taxon>
        <taxon>Dorylaimia</taxon>
        <taxon>Trichinellida</taxon>
        <taxon>Trichinellidae</taxon>
        <taxon>Trichinella</taxon>
    </lineage>
</organism>
<dbReference type="Pfam" id="PF00076">
    <property type="entry name" value="RRM_1"/>
    <property type="match status" value="2"/>
</dbReference>
<evidence type="ECO:0000256" key="16">
    <source>
        <dbReference type="PROSITE-ProRule" id="PRU00723"/>
    </source>
</evidence>
<feature type="region of interest" description="Disordered" evidence="17">
    <location>
        <begin position="772"/>
        <end position="800"/>
    </location>
</feature>
<dbReference type="GO" id="GO:0071006">
    <property type="term" value="C:U2-type catalytic step 1 spliceosome"/>
    <property type="evidence" value="ECO:0007669"/>
    <property type="project" value="TreeGrafter"/>
</dbReference>
<dbReference type="InterPro" id="IPR036855">
    <property type="entry name" value="Znf_CCCH_sf"/>
</dbReference>
<dbReference type="GO" id="GO:0008380">
    <property type="term" value="P:RNA splicing"/>
    <property type="evidence" value="ECO:0007669"/>
    <property type="project" value="UniProtKB-KW"/>
</dbReference>
<evidence type="ECO:0000256" key="14">
    <source>
        <dbReference type="ARBA" id="ARBA00030793"/>
    </source>
</evidence>
<dbReference type="Gene3D" id="3.30.70.330">
    <property type="match status" value="2"/>
</dbReference>
<dbReference type="GO" id="GO:0000974">
    <property type="term" value="C:Prp19 complex"/>
    <property type="evidence" value="ECO:0007669"/>
    <property type="project" value="TreeGrafter"/>
</dbReference>
<feature type="domain" description="C3H1-type" evidence="19">
    <location>
        <begin position="170"/>
        <end position="197"/>
    </location>
</feature>
<dbReference type="GO" id="GO:0006397">
    <property type="term" value="P:mRNA processing"/>
    <property type="evidence" value="ECO:0007669"/>
    <property type="project" value="UniProtKB-KW"/>
</dbReference>
<dbReference type="InterPro" id="IPR035979">
    <property type="entry name" value="RBD_domain_sf"/>
</dbReference>
<dbReference type="GO" id="GO:0071007">
    <property type="term" value="C:U2-type catalytic step 2 spliceosome"/>
    <property type="evidence" value="ECO:0007669"/>
    <property type="project" value="TreeGrafter"/>
</dbReference>
<dbReference type="Gene3D" id="4.10.1000.10">
    <property type="entry name" value="Zinc finger, CCCH-type"/>
    <property type="match status" value="2"/>
</dbReference>
<feature type="domain" description="RRM" evidence="18">
    <location>
        <begin position="243"/>
        <end position="318"/>
    </location>
</feature>
<evidence type="ECO:0000256" key="2">
    <source>
        <dbReference type="ARBA" id="ARBA00004496"/>
    </source>
</evidence>
<dbReference type="PROSITE" id="PS50103">
    <property type="entry name" value="ZF_C3H1"/>
    <property type="match status" value="2"/>
</dbReference>
<dbReference type="SUPFAM" id="SSF90229">
    <property type="entry name" value="CCCH zinc finger"/>
    <property type="match status" value="2"/>
</dbReference>
<dbReference type="FunFam" id="4.10.1000.10:FF:000006">
    <property type="entry name" value="Putative pre-mrna-splicing factor rbm22"/>
    <property type="match status" value="2"/>
</dbReference>
<dbReference type="Pfam" id="PF25584">
    <property type="entry name" value="zf-CCCH_RBM22"/>
    <property type="match status" value="2"/>
</dbReference>
<feature type="zinc finger region" description="C3H1-type" evidence="16">
    <location>
        <begin position="170"/>
        <end position="197"/>
    </location>
</feature>
<keyword evidence="9 16" id="KW-0863">Zinc-finger</keyword>
<dbReference type="STRING" id="268474.A0A0V1MY18"/>
<dbReference type="SUPFAM" id="SSF54928">
    <property type="entry name" value="RNA-binding domain, RBD"/>
    <property type="match status" value="2"/>
</dbReference>
<dbReference type="Proteomes" id="UP000054843">
    <property type="component" value="Unassembled WGS sequence"/>
</dbReference>
<feature type="domain" description="RRM" evidence="18">
    <location>
        <begin position="662"/>
        <end position="737"/>
    </location>
</feature>
<evidence type="ECO:0000256" key="4">
    <source>
        <dbReference type="ARBA" id="ARBA00020031"/>
    </source>
</evidence>
<keyword evidence="10 16" id="KW-0862">Zinc</keyword>
<evidence type="ECO:0000256" key="11">
    <source>
        <dbReference type="ARBA" id="ARBA00022884"/>
    </source>
</evidence>
<keyword evidence="6" id="KW-0507">mRNA processing</keyword>
<keyword evidence="7 16" id="KW-0479">Metal-binding</keyword>
<dbReference type="OrthoDB" id="10259600at2759"/>
<evidence type="ECO:0000313" key="20">
    <source>
        <dbReference type="EMBL" id="KRZ76680.1"/>
    </source>
</evidence>
<dbReference type="Pfam" id="PF21369">
    <property type="entry name" value="STL11_N"/>
    <property type="match status" value="2"/>
</dbReference>
<comment type="subcellular location">
    <subcellularLocation>
        <location evidence="2">Cytoplasm</location>
    </subcellularLocation>
    <subcellularLocation>
        <location evidence="1">Nucleus</location>
    </subcellularLocation>
</comment>
<evidence type="ECO:0000256" key="6">
    <source>
        <dbReference type="ARBA" id="ARBA00022664"/>
    </source>
</evidence>
<feature type="compositionally biased region" description="Polar residues" evidence="17">
    <location>
        <begin position="791"/>
        <end position="800"/>
    </location>
</feature>
<dbReference type="InterPro" id="IPR000504">
    <property type="entry name" value="RRM_dom"/>
</dbReference>
<keyword evidence="8" id="KW-0747">Spliceosome</keyword>
<dbReference type="GO" id="GO:0008270">
    <property type="term" value="F:zinc ion binding"/>
    <property type="evidence" value="ECO:0007669"/>
    <property type="project" value="UniProtKB-KW"/>
</dbReference>
<keyword evidence="5" id="KW-0963">Cytoplasm</keyword>
<evidence type="ECO:0000256" key="8">
    <source>
        <dbReference type="ARBA" id="ARBA00022728"/>
    </source>
</evidence>
<keyword evidence="21" id="KW-1185">Reference proteome</keyword>
<evidence type="ECO:0000256" key="13">
    <source>
        <dbReference type="ARBA" id="ARBA00023242"/>
    </source>
</evidence>
<comment type="caution">
    <text evidence="20">The sequence shown here is derived from an EMBL/GenBank/DDBJ whole genome shotgun (WGS) entry which is preliminary data.</text>
</comment>
<dbReference type="PROSITE" id="PS50102">
    <property type="entry name" value="RRM"/>
    <property type="match status" value="2"/>
</dbReference>
<dbReference type="GO" id="GO:0036002">
    <property type="term" value="F:pre-mRNA binding"/>
    <property type="evidence" value="ECO:0007669"/>
    <property type="project" value="TreeGrafter"/>
</dbReference>